<dbReference type="InterPro" id="IPR016030">
    <property type="entry name" value="CblAdoTrfase-like"/>
</dbReference>
<dbReference type="RefSeq" id="WP_184088627.1">
    <property type="nucleotide sequence ID" value="NZ_AP023367.1"/>
</dbReference>
<evidence type="ECO:0000313" key="3">
    <source>
        <dbReference type="Proteomes" id="UP000515561"/>
    </source>
</evidence>
<organism evidence="2 3">
    <name type="scientific">Anaerocolumna cellulosilytica</name>
    <dbReference type="NCBI Taxonomy" id="433286"/>
    <lineage>
        <taxon>Bacteria</taxon>
        <taxon>Bacillati</taxon>
        <taxon>Bacillota</taxon>
        <taxon>Clostridia</taxon>
        <taxon>Lachnospirales</taxon>
        <taxon>Lachnospiraceae</taxon>
        <taxon>Anaerocolumna</taxon>
    </lineage>
</organism>
<evidence type="ECO:0000313" key="2">
    <source>
        <dbReference type="EMBL" id="BCJ94975.1"/>
    </source>
</evidence>
<accession>A0A6S6R6R1</accession>
<dbReference type="GO" id="GO:0008817">
    <property type="term" value="F:corrinoid adenosyltransferase activity"/>
    <property type="evidence" value="ECO:0007669"/>
    <property type="project" value="InterPro"/>
</dbReference>
<name>A0A6S6R6R1_9FIRM</name>
<sequence>MKVITEAIVREELKGKEPEYYYVEEGELLSPAAREYLQQRRIKIGTKEEAQSFPQASEKAALREAPTKEVTVQVPKYTDYESGAFYMEKPEHMTQLTGNTLVPKNHLRIHFRGKLDTLQAMVILTQATLAEAEGNKKIIEDLNDIKNILMDIMRCDILEETLSEHTIIGLTHKELRERSHDPQKFFNIKQMTMPDYTMGKTYALLNRLRTAIRETEVSAADAFLMGAKCTRSDIIEEFNRLSSALHIMMCMYLAGLYR</sequence>
<dbReference type="GO" id="GO:0009236">
    <property type="term" value="P:cobalamin biosynthetic process"/>
    <property type="evidence" value="ECO:0007669"/>
    <property type="project" value="InterPro"/>
</dbReference>
<dbReference type="KEGG" id="acel:acsn021_25440"/>
<keyword evidence="2" id="KW-0808">Transferase</keyword>
<dbReference type="GO" id="GO:0006580">
    <property type="term" value="P:ethanolamine metabolic process"/>
    <property type="evidence" value="ECO:0007669"/>
    <property type="project" value="InterPro"/>
</dbReference>
<reference evidence="2 3" key="1">
    <citation type="journal article" date="2016" name="Int. J. Syst. Evol. Microbiol.">
        <title>Descriptions of Anaerotaenia torta gen. nov., sp. nov. and Anaerocolumna cellulosilytica gen. nov., sp. nov. isolated from a methanogenic reactor of cattle waste.</title>
        <authorList>
            <person name="Uek A."/>
            <person name="Ohtaki Y."/>
            <person name="Kaku N."/>
            <person name="Ueki K."/>
        </authorList>
    </citation>
    <scope>NUCLEOTIDE SEQUENCE [LARGE SCALE GENOMIC DNA]</scope>
    <source>
        <strain evidence="2 3">SN021</strain>
    </source>
</reference>
<dbReference type="Pfam" id="PF01923">
    <property type="entry name" value="Cob_adeno_trans"/>
    <property type="match status" value="1"/>
</dbReference>
<dbReference type="SUPFAM" id="SSF89028">
    <property type="entry name" value="Cobalamin adenosyltransferase-like"/>
    <property type="match status" value="1"/>
</dbReference>
<dbReference type="InterPro" id="IPR036451">
    <property type="entry name" value="CblAdoTrfase-like_sf"/>
</dbReference>
<proteinExistence type="predicted"/>
<gene>
    <name evidence="2" type="ORF">acsn021_25440</name>
</gene>
<feature type="domain" description="Cobalamin adenosyltransferase-like" evidence="1">
    <location>
        <begin position="89"/>
        <end position="251"/>
    </location>
</feature>
<dbReference type="InterPro" id="IPR009194">
    <property type="entry name" value="AdoTrfase_EutT"/>
</dbReference>
<protein>
    <submittedName>
        <fullName evidence="2">Cobalamin adenosyltransferase</fullName>
    </submittedName>
</protein>
<dbReference type="Gene3D" id="1.20.1200.10">
    <property type="entry name" value="Cobalamin adenosyltransferase-like"/>
    <property type="match status" value="1"/>
</dbReference>
<dbReference type="EMBL" id="AP023367">
    <property type="protein sequence ID" value="BCJ94975.1"/>
    <property type="molecule type" value="Genomic_DNA"/>
</dbReference>
<dbReference type="Proteomes" id="UP000515561">
    <property type="component" value="Chromosome"/>
</dbReference>
<dbReference type="PIRSF" id="PIRSF012294">
    <property type="entry name" value="ATR_EutT"/>
    <property type="match status" value="1"/>
</dbReference>
<evidence type="ECO:0000259" key="1">
    <source>
        <dbReference type="Pfam" id="PF01923"/>
    </source>
</evidence>
<dbReference type="GO" id="GO:0005524">
    <property type="term" value="F:ATP binding"/>
    <property type="evidence" value="ECO:0007669"/>
    <property type="project" value="InterPro"/>
</dbReference>
<keyword evidence="3" id="KW-1185">Reference proteome</keyword>
<dbReference type="AlphaFoldDB" id="A0A6S6R6R1"/>